<dbReference type="HOGENOM" id="CLU_055846_1_3_2"/>
<dbReference type="KEGG" id="asc:ASAC_1404"/>
<reference evidence="10 11" key="1">
    <citation type="journal article" date="2010" name="Appl. Environ. Microbiol.">
        <title>The genome sequence of the crenarchaeon Acidilobus saccharovorans supports a new order, Acidilobales, and suggests an important ecological role in terrestrial acidic hot springs.</title>
        <authorList>
            <person name="Mardanov A.V."/>
            <person name="Svetlitchnyi V.A."/>
            <person name="Beletsky A.V."/>
            <person name="Prokofeva M.I."/>
            <person name="Bonch-Osmolovskaya E.A."/>
            <person name="Ravin N.V."/>
            <person name="Skryabin K.G."/>
        </authorList>
    </citation>
    <scope>NUCLEOTIDE SEQUENCE [LARGE SCALE GENOMIC DNA]</scope>
    <source>
        <strain evidence="11">DSM 16705 / JCM 18335 / VKM B-2471 / 345-15</strain>
    </source>
</reference>
<organism evidence="10 11">
    <name type="scientific">Acidilobus saccharovorans (strain DSM 16705 / JCM 18335 / VKM B-2471 / 345-15)</name>
    <dbReference type="NCBI Taxonomy" id="666510"/>
    <lineage>
        <taxon>Archaea</taxon>
        <taxon>Thermoproteota</taxon>
        <taxon>Thermoprotei</taxon>
        <taxon>Acidilobales</taxon>
        <taxon>Acidilobaceae</taxon>
        <taxon>Acidilobus</taxon>
    </lineage>
</organism>
<dbReference type="FunCoup" id="D9PZ22">
    <property type="interactions" value="136"/>
</dbReference>
<dbReference type="InterPro" id="IPR005304">
    <property type="entry name" value="Rbsml_bgen_MeTrfase_EMG1/NEP1"/>
</dbReference>
<keyword evidence="7 9" id="KW-0699">rRNA-binding</keyword>
<comment type="subunit">
    <text evidence="9">Homodimer.</text>
</comment>
<dbReference type="OrthoDB" id="7612at2157"/>
<dbReference type="EC" id="2.1.1.-" evidence="9"/>
<dbReference type="Gene3D" id="3.40.1280.10">
    <property type="match status" value="1"/>
</dbReference>
<dbReference type="GO" id="GO:0070037">
    <property type="term" value="F:rRNA (pseudouridine) methyltransferase activity"/>
    <property type="evidence" value="ECO:0007669"/>
    <property type="project" value="UniProtKB-UniRule"/>
</dbReference>
<keyword evidence="4 9" id="KW-0489">Methyltransferase</keyword>
<evidence type="ECO:0000256" key="1">
    <source>
        <dbReference type="ARBA" id="ARBA00008115"/>
    </source>
</evidence>
<feature type="binding site" evidence="9">
    <location>
        <position position="177"/>
    </location>
    <ligand>
        <name>S-adenosyl-L-methionine</name>
        <dbReference type="ChEBI" id="CHEBI:59789"/>
    </ligand>
</feature>
<dbReference type="InterPro" id="IPR023503">
    <property type="entry name" value="Ribosome_NEP1_arc"/>
</dbReference>
<dbReference type="GO" id="GO:0070475">
    <property type="term" value="P:rRNA base methylation"/>
    <property type="evidence" value="ECO:0007669"/>
    <property type="project" value="InterPro"/>
</dbReference>
<dbReference type="PANTHER" id="PTHR12636:SF5">
    <property type="entry name" value="RIBOSOMAL RNA SMALL SUBUNIT METHYLTRANSFERASE NEP1"/>
    <property type="match status" value="1"/>
</dbReference>
<dbReference type="SUPFAM" id="SSF75217">
    <property type="entry name" value="alpha/beta knot"/>
    <property type="match status" value="1"/>
</dbReference>
<evidence type="ECO:0000256" key="9">
    <source>
        <dbReference type="HAMAP-Rule" id="MF_00554"/>
    </source>
</evidence>
<feature type="binding site" evidence="9">
    <location>
        <position position="172"/>
    </location>
    <ligand>
        <name>S-adenosyl-L-methionine</name>
        <dbReference type="ChEBI" id="CHEBI:59789"/>
    </ligand>
</feature>
<keyword evidence="2 9" id="KW-0690">Ribosome biogenesis</keyword>
<dbReference type="STRING" id="666510.ASAC_1404"/>
<evidence type="ECO:0000256" key="5">
    <source>
        <dbReference type="ARBA" id="ARBA00022679"/>
    </source>
</evidence>
<evidence type="ECO:0000313" key="10">
    <source>
        <dbReference type="EMBL" id="ADL19809.1"/>
    </source>
</evidence>
<evidence type="ECO:0000256" key="4">
    <source>
        <dbReference type="ARBA" id="ARBA00022603"/>
    </source>
</evidence>
<dbReference type="InterPro" id="IPR029028">
    <property type="entry name" value="Alpha/beta_knot_MTases"/>
</dbReference>
<feature type="site" description="Interaction with substrate rRNA" evidence="9">
    <location>
        <position position="101"/>
    </location>
</feature>
<dbReference type="PANTHER" id="PTHR12636">
    <property type="entry name" value="NEP1/MRA1"/>
    <property type="match status" value="1"/>
</dbReference>
<dbReference type="Proteomes" id="UP000000346">
    <property type="component" value="Chromosome"/>
</dbReference>
<name>D9PZ22_ACIS3</name>
<feature type="site" description="Stabilizes Arg-xx" evidence="9">
    <location>
        <position position="59"/>
    </location>
</feature>
<comment type="catalytic activity">
    <reaction evidence="9">
        <text>a pseudouridine in rRNA + S-adenosyl-L-methionine = an N(1)-methylpseudouridine in rRNA + S-adenosyl-L-homocysteine + H(+)</text>
        <dbReference type="Rhea" id="RHEA:46696"/>
        <dbReference type="Rhea" id="RHEA-COMP:11634"/>
        <dbReference type="Rhea" id="RHEA-COMP:13933"/>
        <dbReference type="ChEBI" id="CHEBI:15378"/>
        <dbReference type="ChEBI" id="CHEBI:57856"/>
        <dbReference type="ChEBI" id="CHEBI:59789"/>
        <dbReference type="ChEBI" id="CHEBI:65314"/>
        <dbReference type="ChEBI" id="CHEBI:74890"/>
    </reaction>
</comment>
<dbReference type="CDD" id="cd18088">
    <property type="entry name" value="Nep1-like"/>
    <property type="match status" value="1"/>
</dbReference>
<comment type="similarity">
    <text evidence="1 9">Belongs to the class IV-like SAM-binding methyltransferase superfamily. RNA methyltransferase NEP1 family.</text>
</comment>
<keyword evidence="8 9" id="KW-0694">RNA-binding</keyword>
<feature type="binding site" evidence="9">
    <location>
        <begin position="194"/>
        <end position="199"/>
    </location>
    <ligand>
        <name>S-adenosyl-L-methionine</name>
        <dbReference type="ChEBI" id="CHEBI:59789"/>
    </ligand>
</feature>
<dbReference type="Pfam" id="PF03587">
    <property type="entry name" value="EMG1"/>
    <property type="match status" value="1"/>
</dbReference>
<gene>
    <name evidence="9" type="primary">nep1</name>
    <name evidence="10" type="ordered locus">ASAC_1404</name>
</gene>
<keyword evidence="3 9" id="KW-0698">rRNA processing</keyword>
<keyword evidence="5 9" id="KW-0808">Transferase</keyword>
<evidence type="ECO:0000256" key="2">
    <source>
        <dbReference type="ARBA" id="ARBA00022517"/>
    </source>
</evidence>
<comment type="function">
    <text evidence="9">Methyltransferase involved in ribosomal biogenesis. Specifically catalyzes the N1-methylation of the pseudouridine corresponding to position 914 in M.jannaschii 16S rRNA.</text>
</comment>
<dbReference type="GeneID" id="9499661"/>
<evidence type="ECO:0000256" key="6">
    <source>
        <dbReference type="ARBA" id="ARBA00022691"/>
    </source>
</evidence>
<dbReference type="EMBL" id="CP001742">
    <property type="protein sequence ID" value="ADL19809.1"/>
    <property type="molecule type" value="Genomic_DNA"/>
</dbReference>
<evidence type="ECO:0000256" key="3">
    <source>
        <dbReference type="ARBA" id="ARBA00022552"/>
    </source>
</evidence>
<evidence type="ECO:0000256" key="7">
    <source>
        <dbReference type="ARBA" id="ARBA00022730"/>
    </source>
</evidence>
<feature type="site" description="Interaction with substrate rRNA" evidence="9">
    <location>
        <position position="57"/>
    </location>
</feature>
<feature type="site" description="Interaction with substrate rRNA" evidence="9">
    <location>
        <position position="105"/>
    </location>
</feature>
<keyword evidence="11" id="KW-1185">Reference proteome</keyword>
<accession>D9PZ22</accession>
<dbReference type="GO" id="GO:0019843">
    <property type="term" value="F:rRNA binding"/>
    <property type="evidence" value="ECO:0007669"/>
    <property type="project" value="UniProtKB-UniRule"/>
</dbReference>
<proteinExistence type="inferred from homology"/>
<dbReference type="HAMAP" id="MF_00554">
    <property type="entry name" value="NEP1"/>
    <property type="match status" value="1"/>
</dbReference>
<dbReference type="AlphaFoldDB" id="D9PZ22"/>
<feature type="site" description="Interaction with substrate rRNA" evidence="9">
    <location>
        <position position="98"/>
    </location>
</feature>
<dbReference type="InParanoid" id="D9PZ22"/>
<dbReference type="NCBIfam" id="NF003208">
    <property type="entry name" value="PRK04171.2-3"/>
    <property type="match status" value="1"/>
</dbReference>
<sequence>MLLLDSALEVIPRELASHPQVVKTARRYGLRPEEMVLDAGLHWKAMRSLEGWWRRGRPDIVHLSLLNLLEKRPVLEGKVEVYMHVQDGRVFAFAPDVRVPKNYDRFKGLMAQLLRDNRVPPSGRPLAWKVADSLRDFLGDRRIIVFSEGGASSDTLSVLREASSLGVPVGFGAFPRGDFSDEVKSLALKYYRIREGEPLKSWDVACSIANAYYEL</sequence>
<evidence type="ECO:0000256" key="8">
    <source>
        <dbReference type="ARBA" id="ARBA00022884"/>
    </source>
</evidence>
<dbReference type="eggNOG" id="arCOG04122">
    <property type="taxonomic scope" value="Archaea"/>
</dbReference>
<keyword evidence="6 9" id="KW-0949">S-adenosyl-L-methionine</keyword>
<protein>
    <recommendedName>
        <fullName evidence="9">Ribosomal RNA small subunit methyltransferase Nep1</fullName>
        <ecNumber evidence="9">2.1.1.-</ecNumber>
    </recommendedName>
    <alternativeName>
        <fullName evidence="9">16S rRNA (pseudouridine-N1-)-methyltransferase Nep1</fullName>
    </alternativeName>
</protein>
<evidence type="ECO:0000313" key="11">
    <source>
        <dbReference type="Proteomes" id="UP000000346"/>
    </source>
</evidence>
<dbReference type="InterPro" id="IPR029026">
    <property type="entry name" value="tRNA_m1G_MTases_N"/>
</dbReference>
<dbReference type="RefSeq" id="WP_013267321.1">
    <property type="nucleotide sequence ID" value="NC_014374.1"/>
</dbReference>